<evidence type="ECO:0000313" key="2">
    <source>
        <dbReference type="Proteomes" id="UP001175097"/>
    </source>
</evidence>
<accession>A0ABT8JVC0</accession>
<dbReference type="RefSeq" id="WP_301245714.1">
    <property type="nucleotide sequence ID" value="NZ_JAROCC010000020.1"/>
</dbReference>
<reference evidence="1" key="1">
    <citation type="submission" date="2023-03" db="EMBL/GenBank/DDBJ databases">
        <title>MT1 and MT2 Draft Genomes of Novel Species.</title>
        <authorList>
            <person name="Venkateswaran K."/>
        </authorList>
    </citation>
    <scope>NUCLEOTIDE SEQUENCE</scope>
    <source>
        <strain evidence="1">F6_3S_P_2</strain>
    </source>
</reference>
<dbReference type="Proteomes" id="UP001175097">
    <property type="component" value="Unassembled WGS sequence"/>
</dbReference>
<evidence type="ECO:0000313" key="1">
    <source>
        <dbReference type="EMBL" id="MDN4609126.1"/>
    </source>
</evidence>
<dbReference type="EMBL" id="JAROCC010000020">
    <property type="protein sequence ID" value="MDN4609126.1"/>
    <property type="molecule type" value="Genomic_DNA"/>
</dbReference>
<organism evidence="1 2">
    <name type="scientific">Sporosarcina highlanderae</name>
    <dbReference type="NCBI Taxonomy" id="3035916"/>
    <lineage>
        <taxon>Bacteria</taxon>
        <taxon>Bacillati</taxon>
        <taxon>Bacillota</taxon>
        <taxon>Bacilli</taxon>
        <taxon>Bacillales</taxon>
        <taxon>Caryophanaceae</taxon>
        <taxon>Sporosarcina</taxon>
    </lineage>
</organism>
<sequence>MDKIEFITTALELTKARLGISTTVRDALLRNAVESIIEELEDEKGLTLKYDSPLHLDFVKDYAVWRYQSAFETQTTSTSRPLSIPRHLQFRLHNLIIHQKGGSNDQDV</sequence>
<protein>
    <submittedName>
        <fullName evidence="1">Phage head-tail connector protein</fullName>
    </submittedName>
</protein>
<name>A0ABT8JVC0_9BACL</name>
<comment type="caution">
    <text evidence="1">The sequence shown here is derived from an EMBL/GenBank/DDBJ whole genome shotgun (WGS) entry which is preliminary data.</text>
</comment>
<proteinExistence type="predicted"/>
<keyword evidence="2" id="KW-1185">Reference proteome</keyword>
<gene>
    <name evidence="1" type="ORF">P5G49_16815</name>
</gene>